<protein>
    <submittedName>
        <fullName evidence="4">EamA family transporter</fullName>
    </submittedName>
</protein>
<gene>
    <name evidence="4" type="ORF">GH807_10405</name>
</gene>
<feature type="transmembrane region" description="Helical" evidence="2">
    <location>
        <begin position="137"/>
        <end position="156"/>
    </location>
</feature>
<feature type="transmembrane region" description="Helical" evidence="2">
    <location>
        <begin position="85"/>
        <end position="103"/>
    </location>
</feature>
<keyword evidence="2" id="KW-1133">Transmembrane helix</keyword>
<evidence type="ECO:0000256" key="1">
    <source>
        <dbReference type="ARBA" id="ARBA00007362"/>
    </source>
</evidence>
<feature type="transmembrane region" description="Helical" evidence="2">
    <location>
        <begin position="62"/>
        <end position="79"/>
    </location>
</feature>
<comment type="caution">
    <text evidence="4">The sequence shown here is derived from an EMBL/GenBank/DDBJ whole genome shotgun (WGS) entry which is preliminary data.</text>
</comment>
<name>A0ABR6WMC0_9FIRM</name>
<dbReference type="RefSeq" id="WP_148603547.1">
    <property type="nucleotide sequence ID" value="NZ_RXYB01000009.1"/>
</dbReference>
<reference evidence="4 5" key="1">
    <citation type="journal article" date="2020" name="mSystems">
        <title>Defining Genomic and Predicted Metabolic Features of the Acetobacterium Genus.</title>
        <authorList>
            <person name="Ross D.E."/>
            <person name="Marshall C.W."/>
            <person name="Gulliver D."/>
            <person name="May H.D."/>
            <person name="Norman R.S."/>
        </authorList>
    </citation>
    <scope>NUCLEOTIDE SEQUENCE [LARGE SCALE GENOMIC DNA]</scope>
    <source>
        <strain evidence="4 5">DSM 9173</strain>
    </source>
</reference>
<evidence type="ECO:0000313" key="4">
    <source>
        <dbReference type="EMBL" id="MBC3797456.1"/>
    </source>
</evidence>
<evidence type="ECO:0000256" key="2">
    <source>
        <dbReference type="SAM" id="Phobius"/>
    </source>
</evidence>
<comment type="similarity">
    <text evidence="1">Belongs to the EamA transporter family.</text>
</comment>
<dbReference type="InterPro" id="IPR000620">
    <property type="entry name" value="EamA_dom"/>
</dbReference>
<dbReference type="SUPFAM" id="SSF103481">
    <property type="entry name" value="Multidrug resistance efflux transporter EmrE"/>
    <property type="match status" value="1"/>
</dbReference>
<feature type="transmembrane region" description="Helical" evidence="2">
    <location>
        <begin position="197"/>
        <end position="216"/>
    </location>
</feature>
<dbReference type="Proteomes" id="UP000653358">
    <property type="component" value="Unassembled WGS sequence"/>
</dbReference>
<accession>A0ABR6WMC0</accession>
<feature type="transmembrane region" description="Helical" evidence="2">
    <location>
        <begin position="115"/>
        <end position="131"/>
    </location>
</feature>
<feature type="domain" description="EamA" evidence="3">
    <location>
        <begin position="138"/>
        <end position="270"/>
    </location>
</feature>
<feature type="domain" description="EamA" evidence="3">
    <location>
        <begin position="6"/>
        <end position="129"/>
    </location>
</feature>
<keyword evidence="2" id="KW-0812">Transmembrane</keyword>
<feature type="transmembrane region" description="Helical" evidence="2">
    <location>
        <begin position="228"/>
        <end position="247"/>
    </location>
</feature>
<keyword evidence="2" id="KW-0472">Membrane</keyword>
<feature type="transmembrane region" description="Helical" evidence="2">
    <location>
        <begin position="7"/>
        <end position="25"/>
    </location>
</feature>
<feature type="transmembrane region" description="Helical" evidence="2">
    <location>
        <begin position="168"/>
        <end position="185"/>
    </location>
</feature>
<evidence type="ECO:0000259" key="3">
    <source>
        <dbReference type="Pfam" id="PF00892"/>
    </source>
</evidence>
<organism evidence="4 5">
    <name type="scientific">Acetobacterium tundrae</name>
    <dbReference type="NCBI Taxonomy" id="132932"/>
    <lineage>
        <taxon>Bacteria</taxon>
        <taxon>Bacillati</taxon>
        <taxon>Bacillota</taxon>
        <taxon>Clostridia</taxon>
        <taxon>Eubacteriales</taxon>
        <taxon>Eubacteriaceae</taxon>
        <taxon>Acetobacterium</taxon>
    </lineage>
</organism>
<dbReference type="PANTHER" id="PTHR22911:SF79">
    <property type="entry name" value="MOBA-LIKE NTP TRANSFERASE DOMAIN-CONTAINING PROTEIN"/>
    <property type="match status" value="1"/>
</dbReference>
<proteinExistence type="inferred from homology"/>
<keyword evidence="5" id="KW-1185">Reference proteome</keyword>
<evidence type="ECO:0000313" key="5">
    <source>
        <dbReference type="Proteomes" id="UP000653358"/>
    </source>
</evidence>
<feature type="transmembrane region" description="Helical" evidence="2">
    <location>
        <begin position="31"/>
        <end position="50"/>
    </location>
</feature>
<dbReference type="InterPro" id="IPR037185">
    <property type="entry name" value="EmrE-like"/>
</dbReference>
<sequence length="281" mass="30667">MEKKNKGILYVVIAMVLFSTGGLFIKLIDANAYTITFGRALIAGLIFLPFIQWKKIKLSKGYVALVLAYCYVCIVFVITTKITTAANAIILQCTAPLWLYLFYLIKGKKIKSREFIPRAFIFLGIIVILSASGGGNILGDLLALTNGIAYAVVQYFMERDYPISDRSIIGINNIVLCLLILVLMPNSLDFSGLSIQGWSGLIFLGVFQIGVSYLVFLKGVRLISAFKASIVSLLEPILNPILVFIFVGEMPSVGSLTGFAIILFGIVLTVIPSKSGDGIEE</sequence>
<dbReference type="PANTHER" id="PTHR22911">
    <property type="entry name" value="ACYL-MALONYL CONDENSING ENZYME-RELATED"/>
    <property type="match status" value="1"/>
</dbReference>
<feature type="transmembrane region" description="Helical" evidence="2">
    <location>
        <begin position="253"/>
        <end position="271"/>
    </location>
</feature>
<dbReference type="Pfam" id="PF00892">
    <property type="entry name" value="EamA"/>
    <property type="match status" value="2"/>
</dbReference>
<dbReference type="EMBL" id="WJBB01000011">
    <property type="protein sequence ID" value="MBC3797456.1"/>
    <property type="molecule type" value="Genomic_DNA"/>
</dbReference>